<dbReference type="KEGG" id="aoc:Aocu_07680"/>
<proteinExistence type="predicted"/>
<dbReference type="OrthoDB" id="384128at2"/>
<protein>
    <submittedName>
        <fullName evidence="1">Uncharacterized protein</fullName>
    </submittedName>
</protein>
<sequence>MSHFYLHFFKEKSRVLDMEEVIEFFDHFPGFDVEMDEKSVRFLYQHPHLGYPCTFYITPKSKVPNIQRLSPKYLEVNFHLELPIFTPTYVVKHIIHIVKKICDEFNLFVLSEMFQDVLEFNAERILRVFQMVKKAYLEKFPEKYKDFHFIKEEKLSGVLRYIDERDALQKYYKDLDIILPKYHFIEDENHEPFIAIEWKENTQVVFPPYLDYLLFNQTDGMIKVISYQEFLKNHDKHLQDVPGFLQGTKVIPKKTYKLLNKKAKKHKWEPVSKSFTKINLNAFMDA</sequence>
<dbReference type="RefSeq" id="WP_045749338.1">
    <property type="nucleotide sequence ID" value="NZ_FUZK01000001.1"/>
</dbReference>
<dbReference type="Proteomes" id="UP000032434">
    <property type="component" value="Chromosome 1"/>
</dbReference>
<name>A0A061AGX6_9MOLU</name>
<dbReference type="EMBL" id="LK028559">
    <property type="protein sequence ID" value="CDR30841.1"/>
    <property type="molecule type" value="Genomic_DNA"/>
</dbReference>
<dbReference type="AlphaFoldDB" id="A0A061AGX6"/>
<evidence type="ECO:0000313" key="2">
    <source>
        <dbReference type="Proteomes" id="UP000032434"/>
    </source>
</evidence>
<organism evidence="1 2">
    <name type="scientific">Acholeplasma oculi</name>
    <dbReference type="NCBI Taxonomy" id="35623"/>
    <lineage>
        <taxon>Bacteria</taxon>
        <taxon>Bacillati</taxon>
        <taxon>Mycoplasmatota</taxon>
        <taxon>Mollicutes</taxon>
        <taxon>Acholeplasmatales</taxon>
        <taxon>Acholeplasmataceae</taxon>
        <taxon>Acholeplasma</taxon>
    </lineage>
</organism>
<dbReference type="HOGENOM" id="CLU_1032990_0_0_14"/>
<gene>
    <name evidence="1" type="ORF">Aocu_07680</name>
</gene>
<evidence type="ECO:0000313" key="1">
    <source>
        <dbReference type="EMBL" id="CDR30841.1"/>
    </source>
</evidence>
<dbReference type="PATRIC" id="fig|35623.3.peg.768"/>
<reference evidence="2" key="1">
    <citation type="submission" date="2014-05" db="EMBL/GenBank/DDBJ databases">
        <authorList>
            <person name="Kube M."/>
        </authorList>
    </citation>
    <scope>NUCLEOTIDE SEQUENCE [LARGE SCALE GENOMIC DNA]</scope>
</reference>
<keyword evidence="2" id="KW-1185">Reference proteome</keyword>
<dbReference type="InParanoid" id="A0A061AGX6"/>
<accession>A0A061AGX6</accession>
<dbReference type="STRING" id="35623.Aocu_07680"/>